<protein>
    <submittedName>
        <fullName evidence="2">Ribbon-helix-helix domain-containing protein</fullName>
    </submittedName>
</protein>
<gene>
    <name evidence="2" type="ORF">HHX48_10270</name>
</gene>
<comment type="caution">
    <text evidence="2">The sequence shown here is derived from an EMBL/GenBank/DDBJ whole genome shotgun (WGS) entry which is preliminary data.</text>
</comment>
<accession>A0ABR8LIS5</accession>
<dbReference type="InterPro" id="IPR013321">
    <property type="entry name" value="Arc_rbn_hlx_hlx"/>
</dbReference>
<keyword evidence="3" id="KW-1185">Reference proteome</keyword>
<proteinExistence type="predicted"/>
<organism evidence="2 3">
    <name type="scientific">Salinimonas profundi</name>
    <dbReference type="NCBI Taxonomy" id="2729140"/>
    <lineage>
        <taxon>Bacteria</taxon>
        <taxon>Pseudomonadati</taxon>
        <taxon>Pseudomonadota</taxon>
        <taxon>Gammaproteobacteria</taxon>
        <taxon>Alteromonadales</taxon>
        <taxon>Alteromonadaceae</taxon>
        <taxon>Alteromonas/Salinimonas group</taxon>
        <taxon>Salinimonas</taxon>
    </lineage>
</organism>
<dbReference type="Proteomes" id="UP000624419">
    <property type="component" value="Unassembled WGS sequence"/>
</dbReference>
<evidence type="ECO:0000259" key="1">
    <source>
        <dbReference type="Pfam" id="PF12651"/>
    </source>
</evidence>
<dbReference type="EMBL" id="JABBXD010000005">
    <property type="protein sequence ID" value="MBD3586124.1"/>
    <property type="molecule type" value="Genomic_DNA"/>
</dbReference>
<dbReference type="InterPro" id="IPR010985">
    <property type="entry name" value="Ribbon_hlx_hlx"/>
</dbReference>
<feature type="domain" description="Predicted DNA-binding protein ribbon-helix-helix" evidence="1">
    <location>
        <begin position="61"/>
        <end position="92"/>
    </location>
</feature>
<evidence type="ECO:0000313" key="2">
    <source>
        <dbReference type="EMBL" id="MBD3586124.1"/>
    </source>
</evidence>
<reference evidence="2 3" key="1">
    <citation type="submission" date="2020-04" db="EMBL/GenBank/DDBJ databases">
        <title>Salinimonas sp. HHU 13199.</title>
        <authorList>
            <person name="Cui X."/>
            <person name="Zhang D."/>
        </authorList>
    </citation>
    <scope>NUCLEOTIDE SEQUENCE [LARGE SCALE GENOMIC DNA]</scope>
    <source>
        <strain evidence="2 3">HHU 13199</strain>
    </source>
</reference>
<dbReference type="Pfam" id="PF12651">
    <property type="entry name" value="RHH_3"/>
    <property type="match status" value="1"/>
</dbReference>
<dbReference type="InterPro" id="IPR038733">
    <property type="entry name" value="Predicted_DNA_bind_prot_RHH"/>
</dbReference>
<sequence>MGLCSLKRSTQSAKALDVSVETFIDGAQHYAAGERRLPLPAIPDSLSGPPLLLPVTVCSARRRATFSLNESTIDKLSQLSEQTGVSRSRLIRIWVERACKFGDIMDLTYDPTP</sequence>
<dbReference type="SUPFAM" id="SSF47598">
    <property type="entry name" value="Ribbon-helix-helix"/>
    <property type="match status" value="1"/>
</dbReference>
<name>A0ABR8LIS5_9ALTE</name>
<evidence type="ECO:0000313" key="3">
    <source>
        <dbReference type="Proteomes" id="UP000624419"/>
    </source>
</evidence>
<dbReference type="RefSeq" id="WP_191024813.1">
    <property type="nucleotide sequence ID" value="NZ_JABBXD010000005.1"/>
</dbReference>
<dbReference type="Gene3D" id="1.10.1220.10">
    <property type="entry name" value="Met repressor-like"/>
    <property type="match status" value="1"/>
</dbReference>